<dbReference type="Proteomes" id="UP000076609">
    <property type="component" value="Unassembled WGS sequence"/>
</dbReference>
<evidence type="ECO:0000256" key="1">
    <source>
        <dbReference type="SAM" id="Phobius"/>
    </source>
</evidence>
<evidence type="ECO:0000313" key="3">
    <source>
        <dbReference type="Proteomes" id="UP000076609"/>
    </source>
</evidence>
<feature type="transmembrane region" description="Helical" evidence="1">
    <location>
        <begin position="31"/>
        <end position="58"/>
    </location>
</feature>
<comment type="caution">
    <text evidence="2">The sequence shown here is derived from an EMBL/GenBank/DDBJ whole genome shotgun (WGS) entry which is preliminary data.</text>
</comment>
<evidence type="ECO:0000313" key="2">
    <source>
        <dbReference type="EMBL" id="KZE08622.1"/>
    </source>
</evidence>
<dbReference type="RefSeq" id="WP_066694516.1">
    <property type="nucleotide sequence ID" value="NZ_LQQO01000063.1"/>
</dbReference>
<keyword evidence="3" id="KW-1185">Reference proteome</keyword>
<accession>A0ABR5Y9C3</accession>
<reference evidence="3" key="1">
    <citation type="submission" date="2016-01" db="EMBL/GenBank/DDBJ databases">
        <title>Draft genome of Chromobacterium sp. F49.</title>
        <authorList>
            <person name="Hong K.W."/>
        </authorList>
    </citation>
    <scope>NUCLEOTIDE SEQUENCE [LARGE SCALE GENOMIC DNA]</scope>
    <source>
        <strain evidence="3">CN3</strain>
    </source>
</reference>
<sequence>MKPDPFDRRWALHQERLRETHRAREAQVDRWLGWISTAAFVVMLVIVALGAAAARWLWMHAS</sequence>
<keyword evidence="1" id="KW-0472">Membrane</keyword>
<protein>
    <submittedName>
        <fullName evidence="2">Uncharacterized protein</fullName>
    </submittedName>
</protein>
<organism evidence="2 3">
    <name type="scientific">Sphingomonas hankookensis</name>
    <dbReference type="NCBI Taxonomy" id="563996"/>
    <lineage>
        <taxon>Bacteria</taxon>
        <taxon>Pseudomonadati</taxon>
        <taxon>Pseudomonadota</taxon>
        <taxon>Alphaproteobacteria</taxon>
        <taxon>Sphingomonadales</taxon>
        <taxon>Sphingomonadaceae</taxon>
        <taxon>Sphingomonas</taxon>
    </lineage>
</organism>
<gene>
    <name evidence="2" type="ORF">AVT10_08705</name>
</gene>
<proteinExistence type="predicted"/>
<name>A0ABR5Y9C3_9SPHN</name>
<keyword evidence="1" id="KW-0812">Transmembrane</keyword>
<dbReference type="EMBL" id="LQQO01000063">
    <property type="protein sequence ID" value="KZE08622.1"/>
    <property type="molecule type" value="Genomic_DNA"/>
</dbReference>
<keyword evidence="1" id="KW-1133">Transmembrane helix</keyword>